<dbReference type="GeneID" id="40067356"/>
<evidence type="ECO:0000313" key="1">
    <source>
        <dbReference type="EMBL" id="AFU20765.1"/>
    </source>
</evidence>
<dbReference type="Proteomes" id="UP000008059">
    <property type="component" value="Segment"/>
</dbReference>
<evidence type="ECO:0000313" key="2">
    <source>
        <dbReference type="Proteomes" id="UP000008059"/>
    </source>
</evidence>
<accession>K0GG69</accession>
<keyword evidence="2" id="KW-1185">Reference proteome</keyword>
<gene>
    <name evidence="1" type="primary">59</name>
    <name evidence="1" type="ORF">MARCELL_59</name>
</gene>
<name>K0GG69_9CAUD</name>
<proteinExistence type="predicted"/>
<sequence>MRLEATIDLGGDSDCETCGYSYNHIAYTYDTVTGLHTAGARYGCTGSDGVSNVDGREMVKFLAAHLNNEGRAEVQELIEWVKSSMNLQPGPQIIYKRGNDEWSAVKDF</sequence>
<dbReference type="OrthoDB" id="18661at10239"/>
<organism evidence="1 2">
    <name type="scientific">Mycobacterium phage Marcell</name>
    <dbReference type="NCBI Taxonomy" id="2927990"/>
    <lineage>
        <taxon>Viruses</taxon>
        <taxon>Duplodnaviria</taxon>
        <taxon>Heunggongvirae</taxon>
        <taxon>Uroviricota</taxon>
        <taxon>Caudoviricetes</taxon>
        <taxon>Fromanvirus</taxon>
        <taxon>Fromanvirus marcell</taxon>
    </lineage>
</organism>
<dbReference type="EMBL" id="JX307705">
    <property type="protein sequence ID" value="AFU20765.1"/>
    <property type="molecule type" value="Genomic_DNA"/>
</dbReference>
<reference evidence="1 2" key="1">
    <citation type="submission" date="2012-07" db="EMBL/GenBank/DDBJ databases">
        <authorList>
            <person name="Abrams C."/>
            <person name="Dunlap-Smith A."/>
            <person name="Frias Y."/>
            <person name="Grendler J."/>
            <person name="Hostert E."/>
            <person name="Martin P."/>
            <person name="Wilson J."/>
            <person name="Croft D.G."/>
            <person name="Zegers G."/>
            <person name="Page S.T."/>
            <person name="Bradley K.W."/>
            <person name="Khaja R."/>
            <person name="Lewis M.F."/>
            <person name="Barker L.P."/>
            <person name="Asai D.J."/>
            <person name="Bowman C.A."/>
            <person name="Russell D.A."/>
            <person name="Pope W.H."/>
            <person name="Jacobs-Sera D."/>
            <person name="Hendrix R.W."/>
            <person name="Hatfull G.F."/>
        </authorList>
    </citation>
    <scope>NUCLEOTIDE SEQUENCE [LARGE SCALE GENOMIC DNA]</scope>
</reference>
<protein>
    <submittedName>
        <fullName evidence="1">Uncharacterized protein</fullName>
    </submittedName>
</protein>
<dbReference type="RefSeq" id="YP_009591899.1">
    <property type="nucleotide sequence ID" value="NC_041853.1"/>
</dbReference>